<organism evidence="1">
    <name type="scientific">marine metagenome</name>
    <dbReference type="NCBI Taxonomy" id="408172"/>
    <lineage>
        <taxon>unclassified sequences</taxon>
        <taxon>metagenomes</taxon>
        <taxon>ecological metagenomes</taxon>
    </lineage>
</organism>
<sequence>MARAHYQLIADIISKLDISTIVKKEVASSFADGLEKTNPAFNRGTFMKATGMRGKGIPTRKDP</sequence>
<proteinExistence type="predicted"/>
<accession>A0A383BWX8</accession>
<evidence type="ECO:0000313" key="1">
    <source>
        <dbReference type="EMBL" id="SVE24371.1"/>
    </source>
</evidence>
<protein>
    <submittedName>
        <fullName evidence="1">Uncharacterized protein</fullName>
    </submittedName>
</protein>
<gene>
    <name evidence="1" type="ORF">METZ01_LOCUS477225</name>
</gene>
<reference evidence="1" key="1">
    <citation type="submission" date="2018-05" db="EMBL/GenBank/DDBJ databases">
        <authorList>
            <person name="Lanie J.A."/>
            <person name="Ng W.-L."/>
            <person name="Kazmierczak K.M."/>
            <person name="Andrzejewski T.M."/>
            <person name="Davidsen T.M."/>
            <person name="Wayne K.J."/>
            <person name="Tettelin H."/>
            <person name="Glass J.I."/>
            <person name="Rusch D."/>
            <person name="Podicherti R."/>
            <person name="Tsui H.-C.T."/>
            <person name="Winkler M.E."/>
        </authorList>
    </citation>
    <scope>NUCLEOTIDE SEQUENCE</scope>
</reference>
<dbReference type="EMBL" id="UINC01203900">
    <property type="protein sequence ID" value="SVE24371.1"/>
    <property type="molecule type" value="Genomic_DNA"/>
</dbReference>
<dbReference type="AlphaFoldDB" id="A0A383BWX8"/>
<name>A0A383BWX8_9ZZZZ</name>